<dbReference type="Pfam" id="PF01553">
    <property type="entry name" value="Acyltransferase"/>
    <property type="match status" value="1"/>
</dbReference>
<proteinExistence type="predicted"/>
<name>A0A379JHP5_9NOCA</name>
<dbReference type="SMART" id="SM00563">
    <property type="entry name" value="PlsC"/>
    <property type="match status" value="1"/>
</dbReference>
<reference evidence="2 3" key="1">
    <citation type="submission" date="2018-06" db="EMBL/GenBank/DDBJ databases">
        <authorList>
            <consortium name="Pathogen Informatics"/>
            <person name="Doyle S."/>
        </authorList>
    </citation>
    <scope>NUCLEOTIDE SEQUENCE [LARGE SCALE GENOMIC DNA]</scope>
    <source>
        <strain evidence="2 3">NCTC1934</strain>
    </source>
</reference>
<gene>
    <name evidence="2" type="ORF">NCTC1934_04847</name>
</gene>
<evidence type="ECO:0000259" key="1">
    <source>
        <dbReference type="SMART" id="SM00563"/>
    </source>
</evidence>
<dbReference type="PIRSF" id="PIRSF016753">
    <property type="entry name" value="P_lipid/glycerol_ac_tran_prd"/>
    <property type="match status" value="1"/>
</dbReference>
<evidence type="ECO:0000313" key="2">
    <source>
        <dbReference type="EMBL" id="SUD47533.1"/>
    </source>
</evidence>
<feature type="domain" description="Phospholipid/glycerol acyltransferase" evidence="1">
    <location>
        <begin position="65"/>
        <end position="185"/>
    </location>
</feature>
<dbReference type="AlphaFoldDB" id="A0A379JHP5"/>
<dbReference type="GO" id="GO:0016020">
    <property type="term" value="C:membrane"/>
    <property type="evidence" value="ECO:0007669"/>
    <property type="project" value="TreeGrafter"/>
</dbReference>
<dbReference type="Proteomes" id="UP000255467">
    <property type="component" value="Unassembled WGS sequence"/>
</dbReference>
<dbReference type="SUPFAM" id="SSF69593">
    <property type="entry name" value="Glycerol-3-phosphate (1)-acyltransferase"/>
    <property type="match status" value="1"/>
</dbReference>
<dbReference type="EMBL" id="UGRY01000003">
    <property type="protein sequence ID" value="SUD47533.1"/>
    <property type="molecule type" value="Genomic_DNA"/>
</dbReference>
<dbReference type="InterPro" id="IPR016676">
    <property type="entry name" value="P_lipid/glycerol_AcTrfase_prd"/>
</dbReference>
<keyword evidence="2" id="KW-0012">Acyltransferase</keyword>
<dbReference type="PANTHER" id="PTHR22753">
    <property type="entry name" value="TRANSMEMBRANE PROTEIN 68"/>
    <property type="match status" value="1"/>
</dbReference>
<organism evidence="2 3">
    <name type="scientific">Nocardia otitidiscaviarum</name>
    <dbReference type="NCBI Taxonomy" id="1823"/>
    <lineage>
        <taxon>Bacteria</taxon>
        <taxon>Bacillati</taxon>
        <taxon>Actinomycetota</taxon>
        <taxon>Actinomycetes</taxon>
        <taxon>Mycobacteriales</taxon>
        <taxon>Nocardiaceae</taxon>
        <taxon>Nocardia</taxon>
    </lineage>
</organism>
<keyword evidence="3" id="KW-1185">Reference proteome</keyword>
<dbReference type="OrthoDB" id="7056876at2"/>
<dbReference type="PANTHER" id="PTHR22753:SF14">
    <property type="entry name" value="MONOACYLGLYCEROL_DIACYLGLYCEROL O-ACYLTRANSFERASE"/>
    <property type="match status" value="1"/>
</dbReference>
<keyword evidence="2" id="KW-0808">Transferase</keyword>
<protein>
    <submittedName>
        <fullName evidence="2">Diacylglycerol acyltransferase</fullName>
    </submittedName>
</protein>
<evidence type="ECO:0000313" key="3">
    <source>
        <dbReference type="Proteomes" id="UP000255467"/>
    </source>
</evidence>
<dbReference type="InterPro" id="IPR002123">
    <property type="entry name" value="Plipid/glycerol_acylTrfase"/>
</dbReference>
<dbReference type="STRING" id="1406858.GCA_000710895_00487"/>
<sequence>MNAWWTRSPIDTVSSWVRGLVPDADLGDRDPEFISRTVDLGWRLVRVYFRAEVRGIERVPATGPVLLVGNHTGGITAPEVPITALAFFRHFGAERPFYQLAHDLLVTLPGVGDVARRYGTLAAAPDNARAALRTGAAVLVYPGGDWEVMRPTAESDRIDFAGRTGFVRLALEEGVPIVPVVTIGGQETLFILTRGDRIARFLRLDRLLRVKVFPISLALPWGVNISDALGHIPLPAKIVVDFREPIDLPDELAKGGHEADDLDAAYDIVTGVMQRELSALADERELPVLG</sequence>
<dbReference type="GO" id="GO:0016746">
    <property type="term" value="F:acyltransferase activity"/>
    <property type="evidence" value="ECO:0007669"/>
    <property type="project" value="UniProtKB-KW"/>
</dbReference>
<accession>A0A379JHP5</accession>